<evidence type="ECO:0000313" key="12">
    <source>
        <dbReference type="EMBL" id="KRG18542.1"/>
    </source>
</evidence>
<evidence type="ECO:0000256" key="3">
    <source>
        <dbReference type="ARBA" id="ARBA00022475"/>
    </source>
</evidence>
<feature type="transmembrane region" description="Helical" evidence="9">
    <location>
        <begin position="169"/>
        <end position="188"/>
    </location>
</feature>
<dbReference type="HAMAP" id="MF_01148">
    <property type="entry name" value="Lnt"/>
    <property type="match status" value="1"/>
</dbReference>
<evidence type="ECO:0000256" key="9">
    <source>
        <dbReference type="HAMAP-Rule" id="MF_01148"/>
    </source>
</evidence>
<dbReference type="UniPathway" id="UPA00666"/>
<dbReference type="EMBL" id="LKHV02000001">
    <property type="protein sequence ID" value="MCS5707880.1"/>
    <property type="molecule type" value="Genomic_DNA"/>
</dbReference>
<organism evidence="12">
    <name type="scientific">Candidatus Berkiella cookevillensis</name>
    <dbReference type="NCBI Taxonomy" id="437022"/>
    <lineage>
        <taxon>Bacteria</taxon>
        <taxon>Pseudomonadati</taxon>
        <taxon>Pseudomonadota</taxon>
        <taxon>Gammaproteobacteria</taxon>
        <taxon>Candidatus Berkiellales</taxon>
        <taxon>Candidatus Berkiellaceae</taxon>
        <taxon>Candidatus Berkiella</taxon>
    </lineage>
</organism>
<keyword evidence="6 9" id="KW-1133">Transmembrane helix</keyword>
<name>A0A0Q9YP67_9GAMM</name>
<comment type="caution">
    <text evidence="12">The sequence shown here is derived from an EMBL/GenBank/DDBJ whole genome shotgun (WGS) entry which is preliminary data.</text>
</comment>
<dbReference type="Pfam" id="PF20154">
    <property type="entry name" value="LNT_N"/>
    <property type="match status" value="1"/>
</dbReference>
<proteinExistence type="inferred from homology"/>
<feature type="transmembrane region" description="Helical" evidence="9">
    <location>
        <begin position="127"/>
        <end position="149"/>
    </location>
</feature>
<keyword evidence="12" id="KW-0449">Lipoprotein</keyword>
<keyword evidence="8 9" id="KW-0012">Acyltransferase</keyword>
<reference evidence="13" key="2">
    <citation type="journal article" date="2016" name="Genome Announc.">
        <title>Draft Genome Sequences of Two Novel Amoeba-Resistant Intranuclear Bacteria, 'Candidatus Berkiella cookevillensis' and 'Candidatus Berkiella aquae'.</title>
        <authorList>
            <person name="Mehari Y.T."/>
            <person name="Arivett B.A."/>
            <person name="Farone A.L."/>
            <person name="Gunderson J.H."/>
            <person name="Farone M.B."/>
        </authorList>
    </citation>
    <scope>NUCLEOTIDE SEQUENCE</scope>
    <source>
        <strain evidence="13">CC99</strain>
    </source>
</reference>
<keyword evidence="5 9" id="KW-0812">Transmembrane</keyword>
<feature type="region of interest" description="Disordered" evidence="10">
    <location>
        <begin position="518"/>
        <end position="539"/>
    </location>
</feature>
<keyword evidence="4 9" id="KW-0808">Transferase</keyword>
<dbReference type="InterPro" id="IPR036526">
    <property type="entry name" value="C-N_Hydrolase_sf"/>
</dbReference>
<dbReference type="InterPro" id="IPR045378">
    <property type="entry name" value="LNT_N"/>
</dbReference>
<evidence type="ECO:0000256" key="10">
    <source>
        <dbReference type="SAM" id="MobiDB-lite"/>
    </source>
</evidence>
<comment type="function">
    <text evidence="9">Catalyzes the phospholipid dependent N-acylation of the N-terminal cysteine of apolipoprotein, the last step in lipoprotein maturation.</text>
</comment>
<evidence type="ECO:0000256" key="1">
    <source>
        <dbReference type="ARBA" id="ARBA00004651"/>
    </source>
</evidence>
<dbReference type="STRING" id="437022.CC99x_01427"/>
<dbReference type="PANTHER" id="PTHR38686:SF1">
    <property type="entry name" value="APOLIPOPROTEIN N-ACYLTRANSFERASE"/>
    <property type="match status" value="1"/>
</dbReference>
<dbReference type="SUPFAM" id="SSF56317">
    <property type="entry name" value="Carbon-nitrogen hydrolase"/>
    <property type="match status" value="1"/>
</dbReference>
<dbReference type="InterPro" id="IPR003010">
    <property type="entry name" value="C-N_Hydrolase"/>
</dbReference>
<dbReference type="InterPro" id="IPR004563">
    <property type="entry name" value="Apolipo_AcylTrfase"/>
</dbReference>
<evidence type="ECO:0000256" key="2">
    <source>
        <dbReference type="ARBA" id="ARBA00010065"/>
    </source>
</evidence>
<keyword evidence="14" id="KW-1185">Reference proteome</keyword>
<comment type="pathway">
    <text evidence="9">Protein modification; lipoprotein biosynthesis (N-acyl transfer).</text>
</comment>
<feature type="transmembrane region" description="Helical" evidence="9">
    <location>
        <begin position="200"/>
        <end position="218"/>
    </location>
</feature>
<dbReference type="PROSITE" id="PS50263">
    <property type="entry name" value="CN_HYDROLASE"/>
    <property type="match status" value="1"/>
</dbReference>
<dbReference type="PATRIC" id="fig|1590042.3.peg.1452"/>
<protein>
    <recommendedName>
        <fullName evidence="9">Apolipoprotein N-acyltransferase</fullName>
        <shortName evidence="9">ALP N-acyltransferase</shortName>
        <ecNumber evidence="9">2.3.1.269</ecNumber>
    </recommendedName>
</protein>
<evidence type="ECO:0000313" key="14">
    <source>
        <dbReference type="Proteomes" id="UP000051494"/>
    </source>
</evidence>
<evidence type="ECO:0000313" key="13">
    <source>
        <dbReference type="EMBL" id="MCS5707880.1"/>
    </source>
</evidence>
<feature type="transmembrane region" description="Helical" evidence="9">
    <location>
        <begin position="87"/>
        <end position="115"/>
    </location>
</feature>
<reference evidence="12" key="1">
    <citation type="submission" date="2015-09" db="EMBL/GenBank/DDBJ databases">
        <title>Draft Genome Sequences of Two Novel Amoeba-resistant Intranuclear Bacteria, Candidatus Berkiella cookevillensis and Candidatus Berkiella aquae.</title>
        <authorList>
            <person name="Mehari Y.T."/>
            <person name="Arivett B.A."/>
            <person name="Farone A.L."/>
            <person name="Gunderson J.H."/>
            <person name="Farone M.B."/>
        </authorList>
    </citation>
    <scope>NUCLEOTIDE SEQUENCE [LARGE SCALE GENOMIC DNA]</scope>
    <source>
        <strain evidence="12">CC99</strain>
    </source>
</reference>
<dbReference type="GO" id="GO:0042158">
    <property type="term" value="P:lipoprotein biosynthetic process"/>
    <property type="evidence" value="ECO:0007669"/>
    <property type="project" value="UniProtKB-UniRule"/>
</dbReference>
<feature type="transmembrane region" description="Helical" evidence="9">
    <location>
        <begin position="479"/>
        <end position="501"/>
    </location>
</feature>
<dbReference type="PANTHER" id="PTHR38686">
    <property type="entry name" value="APOLIPOPROTEIN N-ACYLTRANSFERASE"/>
    <property type="match status" value="1"/>
</dbReference>
<dbReference type="NCBIfam" id="TIGR00546">
    <property type="entry name" value="lnt"/>
    <property type="match status" value="1"/>
</dbReference>
<evidence type="ECO:0000256" key="8">
    <source>
        <dbReference type="ARBA" id="ARBA00023315"/>
    </source>
</evidence>
<keyword evidence="3 9" id="KW-1003">Cell membrane</keyword>
<feature type="transmembrane region" description="Helical" evidence="9">
    <location>
        <begin position="55"/>
        <end position="75"/>
    </location>
</feature>
<evidence type="ECO:0000256" key="7">
    <source>
        <dbReference type="ARBA" id="ARBA00023136"/>
    </source>
</evidence>
<dbReference type="Gene3D" id="3.60.110.10">
    <property type="entry name" value="Carbon-nitrogen hydrolase"/>
    <property type="match status" value="1"/>
</dbReference>
<feature type="domain" description="CN hydrolase" evidence="11">
    <location>
        <begin position="235"/>
        <end position="472"/>
    </location>
</feature>
<dbReference type="CDD" id="cd07571">
    <property type="entry name" value="ALP_N-acyl_transferase"/>
    <property type="match status" value="1"/>
</dbReference>
<dbReference type="OrthoDB" id="9804277at2"/>
<reference evidence="13" key="3">
    <citation type="submission" date="2021-06" db="EMBL/GenBank/DDBJ databases">
        <title>Genomic Description and Analysis of Intracellular Bacteria, Candidatus Berkiella cookevillensis and Candidatus Berkiella aquae.</title>
        <authorList>
            <person name="Kidane D.T."/>
            <person name="Mehari Y.T."/>
            <person name="Rice F.C."/>
            <person name="Arivett B.A."/>
            <person name="Farone A.L."/>
            <person name="Berk S.G."/>
            <person name="Farone M.B."/>
        </authorList>
    </citation>
    <scope>NUCLEOTIDE SEQUENCE</scope>
    <source>
        <strain evidence="13">CC99</strain>
    </source>
</reference>
<dbReference type="EC" id="2.3.1.269" evidence="9"/>
<feature type="transmembrane region" description="Helical" evidence="9">
    <location>
        <begin position="20"/>
        <end position="43"/>
    </location>
</feature>
<comment type="similarity">
    <text evidence="2 9">Belongs to the CN hydrolase family. Apolipoprotein N-acyltransferase subfamily.</text>
</comment>
<comment type="subcellular location">
    <subcellularLocation>
        <location evidence="1 9">Cell membrane</location>
        <topology evidence="1 9">Multi-pass membrane protein</topology>
    </subcellularLocation>
</comment>
<gene>
    <name evidence="9 12" type="primary">lnt</name>
    <name evidence="13" type="ORF">CC99x_003075</name>
    <name evidence="12" type="ORF">CC99x_01427</name>
</gene>
<dbReference type="EMBL" id="LKHV01000006">
    <property type="protein sequence ID" value="KRG18542.1"/>
    <property type="molecule type" value="Genomic_DNA"/>
</dbReference>
<dbReference type="GO" id="GO:0005886">
    <property type="term" value="C:plasma membrane"/>
    <property type="evidence" value="ECO:0007669"/>
    <property type="project" value="UniProtKB-SubCell"/>
</dbReference>
<dbReference type="AlphaFoldDB" id="A0A0Q9YP67"/>
<keyword evidence="7 9" id="KW-0472">Membrane</keyword>
<evidence type="ECO:0000259" key="11">
    <source>
        <dbReference type="PROSITE" id="PS50263"/>
    </source>
</evidence>
<evidence type="ECO:0000256" key="5">
    <source>
        <dbReference type="ARBA" id="ARBA00022692"/>
    </source>
</evidence>
<accession>A0A0Q9YP67</accession>
<sequence length="539" mass="60674">MSITKKIKPYFPFLLSFGAGAILTFAFAPYYQGWLAFLSPILLLRATETASGKKAFIHGFSFGCGFFGFSVYWVFHSIYYFGQTTPLLAYLITGSMIALLALYPAFMMSLTNYLFKGKTIQRACIGFPVIWVLAEMVRGYFLTGFPWAFLGTTQIANAALRAYAPIGSVWMVSWVILISAGILYSIILYLSEHREKPKQLYRLVAVFVFIWVLGGALYKIEWVKPENVSLDVALIQGNIPQRMRWSPEHVAQIMNVYENQTKKALSADVIVWPEGAIPLPLPYSNNYFQNIQKIAKDNDVALIAGVPEQAADQDSYYNALIGLGLASGIYYKERLVPFGEFVPFEKMLRGLIGFFDLPMSSFIQNDRANNQQLTIFGLKVAPAICYEIAFPTIVRKNAYDADFIITVSNDTWFGRTNGPKQHLEIAQWRAIETGRYILRATNTGLTAIISPNGHSDIAPQFEPAILFGKIFPMRGQTPWVTFGITPLLALLLITLSIPLLPGSMPKLRSLRDKLQKYTRKKVSKSTNSGARNKNRRRRK</sequence>
<evidence type="ECO:0000256" key="6">
    <source>
        <dbReference type="ARBA" id="ARBA00022989"/>
    </source>
</evidence>
<dbReference type="Proteomes" id="UP000051494">
    <property type="component" value="Unassembled WGS sequence"/>
</dbReference>
<dbReference type="GO" id="GO:0016410">
    <property type="term" value="F:N-acyltransferase activity"/>
    <property type="evidence" value="ECO:0007669"/>
    <property type="project" value="UniProtKB-UniRule"/>
</dbReference>
<evidence type="ECO:0000256" key="4">
    <source>
        <dbReference type="ARBA" id="ARBA00022679"/>
    </source>
</evidence>
<comment type="catalytic activity">
    <reaction evidence="9">
        <text>N-terminal S-1,2-diacyl-sn-glyceryl-L-cysteinyl-[lipoprotein] + a glycerophospholipid = N-acyl-S-1,2-diacyl-sn-glyceryl-L-cysteinyl-[lipoprotein] + a 2-acyl-sn-glycero-3-phospholipid + H(+)</text>
        <dbReference type="Rhea" id="RHEA:48228"/>
        <dbReference type="Rhea" id="RHEA-COMP:14681"/>
        <dbReference type="Rhea" id="RHEA-COMP:14684"/>
        <dbReference type="ChEBI" id="CHEBI:15378"/>
        <dbReference type="ChEBI" id="CHEBI:136912"/>
        <dbReference type="ChEBI" id="CHEBI:140656"/>
        <dbReference type="ChEBI" id="CHEBI:140657"/>
        <dbReference type="ChEBI" id="CHEBI:140660"/>
        <dbReference type="EC" id="2.3.1.269"/>
    </reaction>
</comment>
<dbReference type="Pfam" id="PF00795">
    <property type="entry name" value="CN_hydrolase"/>
    <property type="match status" value="1"/>
</dbReference>
<dbReference type="RefSeq" id="WP_057624527.1">
    <property type="nucleotide sequence ID" value="NZ_LKHV02000001.1"/>
</dbReference>